<proteinExistence type="predicted"/>
<dbReference type="InterPro" id="IPR011992">
    <property type="entry name" value="EF-hand-dom_pair"/>
</dbReference>
<dbReference type="OMA" id="MLKNSIH"/>
<evidence type="ECO:0000313" key="5">
    <source>
        <dbReference type="Proteomes" id="UP000085678"/>
    </source>
</evidence>
<keyword evidence="1" id="KW-0479">Metal-binding</keyword>
<evidence type="ECO:0000256" key="3">
    <source>
        <dbReference type="ARBA" id="ARBA00022837"/>
    </source>
</evidence>
<dbReference type="PROSITE" id="PS00018">
    <property type="entry name" value="EF_HAND_1"/>
    <property type="match status" value="1"/>
</dbReference>
<dbReference type="Proteomes" id="UP000085678">
    <property type="component" value="Unplaced"/>
</dbReference>
<dbReference type="PANTHER" id="PTHR23055">
    <property type="entry name" value="CALCIUM BINDING PROTEINS"/>
    <property type="match status" value="1"/>
</dbReference>
<reference evidence="6" key="1">
    <citation type="submission" date="2025-08" db="UniProtKB">
        <authorList>
            <consortium name="RefSeq"/>
        </authorList>
    </citation>
    <scope>IDENTIFICATION</scope>
    <source>
        <tissue evidence="6">Gonads</tissue>
    </source>
</reference>
<name>A0A1S3I8P1_LINAN</name>
<feature type="domain" description="EF-hand" evidence="4">
    <location>
        <begin position="61"/>
        <end position="96"/>
    </location>
</feature>
<feature type="domain" description="EF-hand" evidence="4">
    <location>
        <begin position="97"/>
        <end position="132"/>
    </location>
</feature>
<dbReference type="InParanoid" id="A0A1S3I8P1"/>
<keyword evidence="5" id="KW-1185">Reference proteome</keyword>
<dbReference type="OrthoDB" id="191686at2759"/>
<dbReference type="CDD" id="cd00051">
    <property type="entry name" value="EFh"/>
    <property type="match status" value="2"/>
</dbReference>
<evidence type="ECO:0000256" key="2">
    <source>
        <dbReference type="ARBA" id="ARBA00022737"/>
    </source>
</evidence>
<dbReference type="PRINTS" id="PR00450">
    <property type="entry name" value="RECOVERIN"/>
</dbReference>
<dbReference type="InterPro" id="IPR002048">
    <property type="entry name" value="EF_hand_dom"/>
</dbReference>
<dbReference type="STRING" id="7574.A0A1S3I8P1"/>
<keyword evidence="3" id="KW-0106">Calcium</keyword>
<evidence type="ECO:0000259" key="4">
    <source>
        <dbReference type="PROSITE" id="PS50222"/>
    </source>
</evidence>
<accession>A0A1S3I8P1</accession>
<dbReference type="KEGG" id="lak:106162065"/>
<dbReference type="GeneID" id="106162065"/>
<evidence type="ECO:0000256" key="1">
    <source>
        <dbReference type="ARBA" id="ARBA00022723"/>
    </source>
</evidence>
<dbReference type="Pfam" id="PF13499">
    <property type="entry name" value="EF-hand_7"/>
    <property type="match status" value="1"/>
</dbReference>
<dbReference type="AlphaFoldDB" id="A0A1S3I8P1"/>
<protein>
    <submittedName>
        <fullName evidence="6">EF-hand calcium-binding domain-containing protein 1</fullName>
    </submittedName>
</protein>
<dbReference type="Gene3D" id="1.10.238.10">
    <property type="entry name" value="EF-hand"/>
    <property type="match status" value="1"/>
</dbReference>
<dbReference type="GO" id="GO:0005509">
    <property type="term" value="F:calcium ion binding"/>
    <property type="evidence" value="ECO:0007669"/>
    <property type="project" value="InterPro"/>
</dbReference>
<dbReference type="SUPFAM" id="SSF47473">
    <property type="entry name" value="EF-hand"/>
    <property type="match status" value="1"/>
</dbReference>
<dbReference type="SMART" id="SM00054">
    <property type="entry name" value="EFh"/>
    <property type="match status" value="3"/>
</dbReference>
<dbReference type="RefSeq" id="XP_013394630.1">
    <property type="nucleotide sequence ID" value="XM_013539176.1"/>
</dbReference>
<sequence length="203" mass="23790">MSKVTMTKKEIQALSERLSHSTAYNKYEVEVLLKSYFHEKNKYKMDRAVFREIISNHFGLRDDLLMDRVFRTFDKDNDSFLNMEEFVNGMHILTRASMEQKKSYCFKVYDLNGDGIISREEMFQLLKPTLLKSSGEEDPDEGIKELVEIVLKKLDMDHDSKVSLEDFVSCLDREPLLLECLGPILPDHTHITRFEEKMFGQSC</sequence>
<keyword evidence="2" id="KW-0677">Repeat</keyword>
<evidence type="ECO:0000313" key="6">
    <source>
        <dbReference type="RefSeq" id="XP_013394630.1"/>
    </source>
</evidence>
<dbReference type="PANTHER" id="PTHR23055:SF60">
    <property type="entry name" value="CALAXIN"/>
    <property type="match status" value="1"/>
</dbReference>
<dbReference type="PROSITE" id="PS50222">
    <property type="entry name" value="EF_HAND_2"/>
    <property type="match status" value="3"/>
</dbReference>
<dbReference type="InterPro" id="IPR018247">
    <property type="entry name" value="EF_Hand_1_Ca_BS"/>
</dbReference>
<organism evidence="5 6">
    <name type="scientific">Lingula anatina</name>
    <name type="common">Brachiopod</name>
    <name type="synonym">Lingula unguis</name>
    <dbReference type="NCBI Taxonomy" id="7574"/>
    <lineage>
        <taxon>Eukaryota</taxon>
        <taxon>Metazoa</taxon>
        <taxon>Spiralia</taxon>
        <taxon>Lophotrochozoa</taxon>
        <taxon>Brachiopoda</taxon>
        <taxon>Linguliformea</taxon>
        <taxon>Lingulata</taxon>
        <taxon>Lingulida</taxon>
        <taxon>Linguloidea</taxon>
        <taxon>Lingulidae</taxon>
        <taxon>Lingula</taxon>
    </lineage>
</organism>
<feature type="domain" description="EF-hand" evidence="4">
    <location>
        <begin position="142"/>
        <end position="177"/>
    </location>
</feature>
<dbReference type="InterPro" id="IPR028846">
    <property type="entry name" value="Recoverin"/>
</dbReference>
<gene>
    <name evidence="6" type="primary">LOC106162065</name>
</gene>